<dbReference type="PANTHER" id="PTHR30618:SF4">
    <property type="entry name" value="ALLANTOIN PERMEASE"/>
    <property type="match status" value="1"/>
</dbReference>
<feature type="transmembrane region" description="Helical" evidence="6">
    <location>
        <begin position="106"/>
        <end position="126"/>
    </location>
</feature>
<accession>A0AAI9V098</accession>
<evidence type="ECO:0000256" key="2">
    <source>
        <dbReference type="ARBA" id="ARBA00008974"/>
    </source>
</evidence>
<comment type="subcellular location">
    <subcellularLocation>
        <location evidence="1">Membrane</location>
        <topology evidence="1">Multi-pass membrane protein</topology>
    </subcellularLocation>
</comment>
<dbReference type="AlphaFoldDB" id="A0AAI9V098"/>
<dbReference type="Proteomes" id="UP001239795">
    <property type="component" value="Unassembled WGS sequence"/>
</dbReference>
<dbReference type="EMBL" id="MLGG01000002">
    <property type="protein sequence ID" value="KAK1467036.1"/>
    <property type="molecule type" value="Genomic_DNA"/>
</dbReference>
<sequence>MTSPLSRSRRLIRVVQHRKPSQTVTLRLDHGGDSRFMLSIWGTARAGGGGAILADVSKVSGIKPAQGGDLGWAVVAVVTAKIGGIAKHMWSQSDYTRFARKPGDQVLAQLIMEPLGTIIVACIGIICTSNFRSVVGSFNVFLGPLTGIMFADDFLIRKRTMKLTGL</sequence>
<dbReference type="InterPro" id="IPR045225">
    <property type="entry name" value="Uracil/uridine/allantoin_perm"/>
</dbReference>
<organism evidence="7 8">
    <name type="scientific">Colletotrichum melonis</name>
    <dbReference type="NCBI Taxonomy" id="1209925"/>
    <lineage>
        <taxon>Eukaryota</taxon>
        <taxon>Fungi</taxon>
        <taxon>Dikarya</taxon>
        <taxon>Ascomycota</taxon>
        <taxon>Pezizomycotina</taxon>
        <taxon>Sordariomycetes</taxon>
        <taxon>Hypocreomycetidae</taxon>
        <taxon>Glomerellales</taxon>
        <taxon>Glomerellaceae</taxon>
        <taxon>Colletotrichum</taxon>
        <taxon>Colletotrichum acutatum species complex</taxon>
    </lineage>
</organism>
<keyword evidence="8" id="KW-1185">Reference proteome</keyword>
<keyword evidence="4 6" id="KW-1133">Transmembrane helix</keyword>
<protein>
    <submittedName>
        <fullName evidence="7">NCS1 nucleoside transporter</fullName>
    </submittedName>
</protein>
<evidence type="ECO:0000256" key="1">
    <source>
        <dbReference type="ARBA" id="ARBA00004141"/>
    </source>
</evidence>
<dbReference type="PANTHER" id="PTHR30618">
    <property type="entry name" value="NCS1 FAMILY PURINE/PYRIMIDINE TRANSPORTER"/>
    <property type="match status" value="1"/>
</dbReference>
<keyword evidence="3 6" id="KW-0812">Transmembrane</keyword>
<evidence type="ECO:0000313" key="7">
    <source>
        <dbReference type="EMBL" id="KAK1467036.1"/>
    </source>
</evidence>
<dbReference type="Pfam" id="PF02133">
    <property type="entry name" value="Transp_cyt_pur"/>
    <property type="match status" value="1"/>
</dbReference>
<proteinExistence type="inferred from homology"/>
<evidence type="ECO:0000256" key="4">
    <source>
        <dbReference type="ARBA" id="ARBA00022989"/>
    </source>
</evidence>
<name>A0AAI9V098_9PEZI</name>
<keyword evidence="5 6" id="KW-0472">Membrane</keyword>
<evidence type="ECO:0000256" key="5">
    <source>
        <dbReference type="ARBA" id="ARBA00023136"/>
    </source>
</evidence>
<gene>
    <name evidence="7" type="ORF">CMEL01_11029</name>
</gene>
<comment type="similarity">
    <text evidence="2">Belongs to the purine-cytosine permease (2.A.39) family.</text>
</comment>
<evidence type="ECO:0000256" key="3">
    <source>
        <dbReference type="ARBA" id="ARBA00022692"/>
    </source>
</evidence>
<evidence type="ECO:0000313" key="8">
    <source>
        <dbReference type="Proteomes" id="UP001239795"/>
    </source>
</evidence>
<dbReference type="InterPro" id="IPR001248">
    <property type="entry name" value="Pur-cyt_permease"/>
</dbReference>
<evidence type="ECO:0000256" key="6">
    <source>
        <dbReference type="SAM" id="Phobius"/>
    </source>
</evidence>
<comment type="caution">
    <text evidence="7">The sequence shown here is derived from an EMBL/GenBank/DDBJ whole genome shotgun (WGS) entry which is preliminary data.</text>
</comment>
<reference evidence="7 8" key="1">
    <citation type="submission" date="2016-10" db="EMBL/GenBank/DDBJ databases">
        <title>The genome sequence of Colletotrichum fioriniae PJ7.</title>
        <authorList>
            <person name="Baroncelli R."/>
        </authorList>
    </citation>
    <scope>NUCLEOTIDE SEQUENCE [LARGE SCALE GENOMIC DNA]</scope>
    <source>
        <strain evidence="7">Col 31</strain>
    </source>
</reference>
<dbReference type="GO" id="GO:0005886">
    <property type="term" value="C:plasma membrane"/>
    <property type="evidence" value="ECO:0007669"/>
    <property type="project" value="TreeGrafter"/>
</dbReference>
<dbReference type="Gene3D" id="1.10.4160.10">
    <property type="entry name" value="Hydantoin permease"/>
    <property type="match status" value="1"/>
</dbReference>
<dbReference type="GO" id="GO:0015205">
    <property type="term" value="F:nucleobase transmembrane transporter activity"/>
    <property type="evidence" value="ECO:0007669"/>
    <property type="project" value="TreeGrafter"/>
</dbReference>
<feature type="transmembrane region" description="Helical" evidence="6">
    <location>
        <begin position="138"/>
        <end position="156"/>
    </location>
</feature>